<evidence type="ECO:0000256" key="6">
    <source>
        <dbReference type="PIRSR" id="PIRSR608256-1"/>
    </source>
</evidence>
<keyword evidence="4 7" id="KW-0378">Hydrolase</keyword>
<feature type="active site" description="Charge relay system" evidence="6">
    <location>
        <position position="208"/>
    </location>
</feature>
<reference evidence="9 10" key="1">
    <citation type="submission" date="2014-02" db="EMBL/GenBank/DDBJ databases">
        <title>The small core and large imbalanced accessory genome model reveals a collaborative survival strategy of Sorangium cellulosum strains in nature.</title>
        <authorList>
            <person name="Han K."/>
            <person name="Peng R."/>
            <person name="Blom J."/>
            <person name="Li Y.-Z."/>
        </authorList>
    </citation>
    <scope>NUCLEOTIDE SEQUENCE [LARGE SCALE GENOMIC DNA]</scope>
    <source>
        <strain evidence="9 10">So0007-03</strain>
    </source>
</reference>
<dbReference type="InterPro" id="IPR009003">
    <property type="entry name" value="Peptidase_S1_PA"/>
</dbReference>
<accession>A0A150TEW2</accession>
<evidence type="ECO:0000259" key="8">
    <source>
        <dbReference type="Pfam" id="PF19955"/>
    </source>
</evidence>
<protein>
    <recommendedName>
        <fullName evidence="7">Serine protease</fullName>
        <ecNumber evidence="7">3.4.21.-</ecNumber>
    </recommendedName>
</protein>
<comment type="caution">
    <text evidence="9">The sequence shown here is derived from an EMBL/GenBank/DDBJ whole genome shotgun (WGS) entry which is preliminary data.</text>
</comment>
<keyword evidence="5 7" id="KW-0720">Serine protease</keyword>
<dbReference type="AlphaFoldDB" id="A0A150TEW2"/>
<dbReference type="GO" id="GO:0006508">
    <property type="term" value="P:proteolysis"/>
    <property type="evidence" value="ECO:0007669"/>
    <property type="project" value="UniProtKB-KW"/>
</dbReference>
<organism evidence="9 10">
    <name type="scientific">Sorangium cellulosum</name>
    <name type="common">Polyangium cellulosum</name>
    <dbReference type="NCBI Taxonomy" id="56"/>
    <lineage>
        <taxon>Bacteria</taxon>
        <taxon>Pseudomonadati</taxon>
        <taxon>Myxococcota</taxon>
        <taxon>Polyangia</taxon>
        <taxon>Polyangiales</taxon>
        <taxon>Polyangiaceae</taxon>
        <taxon>Sorangium</taxon>
    </lineage>
</organism>
<evidence type="ECO:0000256" key="3">
    <source>
        <dbReference type="ARBA" id="ARBA00022729"/>
    </source>
</evidence>
<dbReference type="PRINTS" id="PR00839">
    <property type="entry name" value="V8PROTEASE"/>
</dbReference>
<dbReference type="InterPro" id="IPR045430">
    <property type="entry name" value="EAD1"/>
</dbReference>
<dbReference type="Pfam" id="PF13365">
    <property type="entry name" value="Trypsin_2"/>
    <property type="match status" value="1"/>
</dbReference>
<evidence type="ECO:0000313" key="9">
    <source>
        <dbReference type="EMBL" id="KYG03239.1"/>
    </source>
</evidence>
<name>A0A150TEW2_SORCE</name>
<dbReference type="PANTHER" id="PTHR36234">
    <property type="entry name" value="LYSYL ENDOPEPTIDASE"/>
    <property type="match status" value="1"/>
</dbReference>
<keyword evidence="3" id="KW-0732">Signal</keyword>
<evidence type="ECO:0000256" key="1">
    <source>
        <dbReference type="ARBA" id="ARBA00008764"/>
    </source>
</evidence>
<feature type="active site" description="Charge relay system" evidence="6">
    <location>
        <position position="277"/>
    </location>
</feature>
<dbReference type="GO" id="GO:0008236">
    <property type="term" value="F:serine-type peptidase activity"/>
    <property type="evidence" value="ECO:0007669"/>
    <property type="project" value="UniProtKB-KW"/>
</dbReference>
<dbReference type="EMBL" id="JEME01002764">
    <property type="protein sequence ID" value="KYG03239.1"/>
    <property type="molecule type" value="Genomic_DNA"/>
</dbReference>
<dbReference type="Proteomes" id="UP000075502">
    <property type="component" value="Unassembled WGS sequence"/>
</dbReference>
<evidence type="ECO:0000256" key="7">
    <source>
        <dbReference type="RuleBase" id="RU004296"/>
    </source>
</evidence>
<dbReference type="InterPro" id="IPR008256">
    <property type="entry name" value="Peptidase_S1B"/>
</dbReference>
<evidence type="ECO:0000313" key="10">
    <source>
        <dbReference type="Proteomes" id="UP000075502"/>
    </source>
</evidence>
<evidence type="ECO:0000256" key="5">
    <source>
        <dbReference type="ARBA" id="ARBA00022825"/>
    </source>
</evidence>
<dbReference type="PANTHER" id="PTHR36234:SF5">
    <property type="entry name" value="LYSYL ENDOPEPTIDASE"/>
    <property type="match status" value="1"/>
</dbReference>
<keyword evidence="2 7" id="KW-0645">Protease</keyword>
<comment type="similarity">
    <text evidence="1 7">Belongs to the peptidase S1B family.</text>
</comment>
<dbReference type="InterPro" id="IPR043504">
    <property type="entry name" value="Peptidase_S1_PA_chymotrypsin"/>
</dbReference>
<dbReference type="Gene3D" id="2.40.10.10">
    <property type="entry name" value="Trypsin-like serine proteases"/>
    <property type="match status" value="2"/>
</dbReference>
<evidence type="ECO:0000256" key="2">
    <source>
        <dbReference type="ARBA" id="ARBA00022670"/>
    </source>
</evidence>
<dbReference type="EC" id="3.4.21.-" evidence="7"/>
<feature type="domain" description="Effector-associated" evidence="8">
    <location>
        <begin position="2"/>
        <end position="83"/>
    </location>
</feature>
<gene>
    <name evidence="9" type="ORF">BE21_52760</name>
</gene>
<dbReference type="SUPFAM" id="SSF50494">
    <property type="entry name" value="Trypsin-like serine proteases"/>
    <property type="match status" value="1"/>
</dbReference>
<evidence type="ECO:0000256" key="4">
    <source>
        <dbReference type="ARBA" id="ARBA00022801"/>
    </source>
</evidence>
<sequence length="335" mass="36335">MGYDQSSLTKLRKILAPLYPREAEQRRLIRDAGLDETLIALDRSAANSWSEILNHASRRPGKVEAIIKLALEEHPENELLLRAGEDRPPEPLLGDAIFAWAGPRNAGALHEKIIGEASALVPTSYLALGLKCARAVAKVRLASGNVGSAFLTGENTLITNHHVLPDPSSAARAVAVFDFEQTLEGVDVKATEVRLLPDRFFAASEEDDWAAVSVEEHANDRWGKLALRPASVKAGDRVNIIQHPGGGYKQMSFFANTVAFVGQRRVQYLTDTLPGSSGSPVFDRSWNVVALHHAGGWLREPSGDPKHAYLRNEGILIDAVIDGLARARRAGRGGA</sequence>
<dbReference type="Pfam" id="PF19955">
    <property type="entry name" value="EAD1"/>
    <property type="match status" value="1"/>
</dbReference>
<proteinExistence type="inferred from homology"/>
<feature type="active site" description="Charge relay system" evidence="6">
    <location>
        <position position="162"/>
    </location>
</feature>